<dbReference type="InterPro" id="IPR008162">
    <property type="entry name" value="Pyrophosphatase"/>
</dbReference>
<keyword evidence="8" id="KW-0472">Membrane</keyword>
<dbReference type="GO" id="GO:0006796">
    <property type="term" value="P:phosphate-containing compound metabolic process"/>
    <property type="evidence" value="ECO:0007669"/>
    <property type="project" value="InterPro"/>
</dbReference>
<dbReference type="Proteomes" id="UP000245207">
    <property type="component" value="Unassembled WGS sequence"/>
</dbReference>
<evidence type="ECO:0000313" key="9">
    <source>
        <dbReference type="EMBL" id="PWA96108.1"/>
    </source>
</evidence>
<evidence type="ECO:0000256" key="2">
    <source>
        <dbReference type="ARBA" id="ARBA00006220"/>
    </source>
</evidence>
<evidence type="ECO:0000313" key="10">
    <source>
        <dbReference type="Proteomes" id="UP000245207"/>
    </source>
</evidence>
<gene>
    <name evidence="9" type="ORF">CTI12_AA043500</name>
</gene>
<evidence type="ECO:0000256" key="3">
    <source>
        <dbReference type="ARBA" id="ARBA00012146"/>
    </source>
</evidence>
<name>A0A2U1QDN1_ARTAN</name>
<dbReference type="PROSITE" id="PS00387">
    <property type="entry name" value="PPASE"/>
    <property type="match status" value="1"/>
</dbReference>
<dbReference type="InterPro" id="IPR036649">
    <property type="entry name" value="Pyrophosphatase_sf"/>
</dbReference>
<dbReference type="SUPFAM" id="SSF50324">
    <property type="entry name" value="Inorganic pyrophosphatase"/>
    <property type="match status" value="1"/>
</dbReference>
<proteinExistence type="inferred from homology"/>
<comment type="cofactor">
    <cofactor evidence="1">
        <name>Mg(2+)</name>
        <dbReference type="ChEBI" id="CHEBI:18420"/>
    </cofactor>
</comment>
<evidence type="ECO:0000256" key="5">
    <source>
        <dbReference type="ARBA" id="ARBA00022801"/>
    </source>
</evidence>
<keyword evidence="4" id="KW-0479">Metal-binding</keyword>
<feature type="transmembrane region" description="Helical" evidence="8">
    <location>
        <begin position="176"/>
        <end position="200"/>
    </location>
</feature>
<dbReference type="EC" id="3.6.1.1" evidence="3"/>
<keyword evidence="6" id="KW-0460">Magnesium</keyword>
<dbReference type="STRING" id="35608.A0A2U1QDN1"/>
<dbReference type="GO" id="GO:0000287">
    <property type="term" value="F:magnesium ion binding"/>
    <property type="evidence" value="ECO:0007669"/>
    <property type="project" value="InterPro"/>
</dbReference>
<dbReference type="GO" id="GO:0004427">
    <property type="term" value="F:inorganic diphosphate phosphatase activity"/>
    <property type="evidence" value="ECO:0007669"/>
    <property type="project" value="UniProtKB-EC"/>
</dbReference>
<dbReference type="PANTHER" id="PTHR10286">
    <property type="entry name" value="INORGANIC PYROPHOSPHATASE"/>
    <property type="match status" value="1"/>
</dbReference>
<evidence type="ECO:0000256" key="4">
    <source>
        <dbReference type="ARBA" id="ARBA00022723"/>
    </source>
</evidence>
<keyword evidence="5" id="KW-0378">Hydrolase</keyword>
<comment type="similarity">
    <text evidence="2">Belongs to the PPase family.</text>
</comment>
<comment type="caution">
    <text evidence="9">The sequence shown here is derived from an EMBL/GenBank/DDBJ whole genome shotgun (WGS) entry which is preliminary data.</text>
</comment>
<evidence type="ECO:0000256" key="8">
    <source>
        <dbReference type="SAM" id="Phobius"/>
    </source>
</evidence>
<keyword evidence="10" id="KW-1185">Reference proteome</keyword>
<evidence type="ECO:0000256" key="6">
    <source>
        <dbReference type="ARBA" id="ARBA00022842"/>
    </source>
</evidence>
<dbReference type="GO" id="GO:0005737">
    <property type="term" value="C:cytoplasm"/>
    <property type="evidence" value="ECO:0007669"/>
    <property type="project" value="InterPro"/>
</dbReference>
<organism evidence="9 10">
    <name type="scientific">Artemisia annua</name>
    <name type="common">Sweet wormwood</name>
    <dbReference type="NCBI Taxonomy" id="35608"/>
    <lineage>
        <taxon>Eukaryota</taxon>
        <taxon>Viridiplantae</taxon>
        <taxon>Streptophyta</taxon>
        <taxon>Embryophyta</taxon>
        <taxon>Tracheophyta</taxon>
        <taxon>Spermatophyta</taxon>
        <taxon>Magnoliopsida</taxon>
        <taxon>eudicotyledons</taxon>
        <taxon>Gunneridae</taxon>
        <taxon>Pentapetalae</taxon>
        <taxon>asterids</taxon>
        <taxon>campanulids</taxon>
        <taxon>Asterales</taxon>
        <taxon>Asteraceae</taxon>
        <taxon>Asteroideae</taxon>
        <taxon>Anthemideae</taxon>
        <taxon>Artemisiinae</taxon>
        <taxon>Artemisia</taxon>
    </lineage>
</organism>
<keyword evidence="8" id="KW-1133">Transmembrane helix</keyword>
<dbReference type="Gene3D" id="3.90.80.10">
    <property type="entry name" value="Inorganic pyrophosphatase"/>
    <property type="match status" value="1"/>
</dbReference>
<dbReference type="AlphaFoldDB" id="A0A2U1QDN1"/>
<reference evidence="9 10" key="1">
    <citation type="journal article" date="2018" name="Mol. Plant">
        <title>The genome of Artemisia annua provides insight into the evolution of Asteraceae family and artemisinin biosynthesis.</title>
        <authorList>
            <person name="Shen Q."/>
            <person name="Zhang L."/>
            <person name="Liao Z."/>
            <person name="Wang S."/>
            <person name="Yan T."/>
            <person name="Shi P."/>
            <person name="Liu M."/>
            <person name="Fu X."/>
            <person name="Pan Q."/>
            <person name="Wang Y."/>
            <person name="Lv Z."/>
            <person name="Lu X."/>
            <person name="Zhang F."/>
            <person name="Jiang W."/>
            <person name="Ma Y."/>
            <person name="Chen M."/>
            <person name="Hao X."/>
            <person name="Li L."/>
            <person name="Tang Y."/>
            <person name="Lv G."/>
            <person name="Zhou Y."/>
            <person name="Sun X."/>
            <person name="Brodelius P.E."/>
            <person name="Rose J.K.C."/>
            <person name="Tang K."/>
        </authorList>
    </citation>
    <scope>NUCLEOTIDE SEQUENCE [LARGE SCALE GENOMIC DNA]</scope>
    <source>
        <strain evidence="10">cv. Huhao1</strain>
        <tissue evidence="9">Leaf</tissue>
    </source>
</reference>
<protein>
    <recommendedName>
        <fullName evidence="3">inorganic diphosphatase</fullName>
        <ecNumber evidence="3">3.6.1.1</ecNumber>
    </recommendedName>
</protein>
<evidence type="ECO:0000256" key="7">
    <source>
        <dbReference type="ARBA" id="ARBA00047820"/>
    </source>
</evidence>
<dbReference type="OrthoDB" id="1608002at2759"/>
<accession>A0A2U1QDN1</accession>
<sequence length="215" mass="23671">MERETINLLRALETIGLLLNGGLETDPSSKSNRLTNKAVLVQINVLDHLLMLGLASQWPPVAVFQCTGDLIYGHRQHLDVFAADYTFNSFCEIDGLLYSSVVYPHNYGFVPLTLCEDNDPIDVLVIMQEPILPGCFLRAKAIGLMPMIEQGEKDDKIIVVCADDPEYMHYTRDSRFVVGIVAASVGIVAAIVVIVAAIVVESLVGFAKVQYYHSS</sequence>
<dbReference type="Pfam" id="PF00719">
    <property type="entry name" value="Pyrophosphatase"/>
    <property type="match status" value="1"/>
</dbReference>
<dbReference type="EMBL" id="PKPP01000198">
    <property type="protein sequence ID" value="PWA96108.1"/>
    <property type="molecule type" value="Genomic_DNA"/>
</dbReference>
<keyword evidence="8" id="KW-0812">Transmembrane</keyword>
<comment type="catalytic activity">
    <reaction evidence="7">
        <text>diphosphate + H2O = 2 phosphate + H(+)</text>
        <dbReference type="Rhea" id="RHEA:24576"/>
        <dbReference type="ChEBI" id="CHEBI:15377"/>
        <dbReference type="ChEBI" id="CHEBI:15378"/>
        <dbReference type="ChEBI" id="CHEBI:33019"/>
        <dbReference type="ChEBI" id="CHEBI:43474"/>
        <dbReference type="EC" id="3.6.1.1"/>
    </reaction>
</comment>
<evidence type="ECO:0000256" key="1">
    <source>
        <dbReference type="ARBA" id="ARBA00001946"/>
    </source>
</evidence>